<evidence type="ECO:0000313" key="2">
    <source>
        <dbReference type="Proteomes" id="UP001231649"/>
    </source>
</evidence>
<reference evidence="1" key="1">
    <citation type="submission" date="2023-03" db="EMBL/GenBank/DDBJ databases">
        <title>Chromosome-level genomes of two armyworms, Mythimna separata and Mythimna loreyi, provide insights into the biosynthesis and reception of sex pheromones.</title>
        <authorList>
            <person name="Zhao H."/>
        </authorList>
    </citation>
    <scope>NUCLEOTIDE SEQUENCE</scope>
    <source>
        <strain evidence="1">BeijingLab</strain>
    </source>
</reference>
<gene>
    <name evidence="1" type="ORF">PYW08_012870</name>
</gene>
<organism evidence="1 2">
    <name type="scientific">Mythimna loreyi</name>
    <dbReference type="NCBI Taxonomy" id="667449"/>
    <lineage>
        <taxon>Eukaryota</taxon>
        <taxon>Metazoa</taxon>
        <taxon>Ecdysozoa</taxon>
        <taxon>Arthropoda</taxon>
        <taxon>Hexapoda</taxon>
        <taxon>Insecta</taxon>
        <taxon>Pterygota</taxon>
        <taxon>Neoptera</taxon>
        <taxon>Endopterygota</taxon>
        <taxon>Lepidoptera</taxon>
        <taxon>Glossata</taxon>
        <taxon>Ditrysia</taxon>
        <taxon>Noctuoidea</taxon>
        <taxon>Noctuidae</taxon>
        <taxon>Noctuinae</taxon>
        <taxon>Hadenini</taxon>
        <taxon>Mythimna</taxon>
    </lineage>
</organism>
<dbReference type="EMBL" id="CM056807">
    <property type="protein sequence ID" value="KAJ8705824.1"/>
    <property type="molecule type" value="Genomic_DNA"/>
</dbReference>
<keyword evidence="2" id="KW-1185">Reference proteome</keyword>
<sequence>MIKNTGWRGRIDAQSISYHVGIQYTAILKKQYNIKPWITPGLIRCIRQRDKLHQKAKKNPNNPITQITYKRYRNFCNNILKNLKNNYDKNELNKAGNNSKQLWKHIKNVTYMAKKRESNSSLLLINPSPLSSANHVNNYFVNVGKTLAEQIPTQNIVQQPSLDLRNKCTLYSFGLLDTDEDEVTRIICGLKEDSAVGWDNISNKILKLCQHILVPPLTHIFRICLSEGIFPRSLKKAVVIPVFKSGNKNLVNNYRPISILSSISKILEKILNSRLVNYLEKNQLLSPAQFGFRAKLSTADAVHSLTDYVSEELGKGQQTLGVFLDLAKAFDTVSVPLLINKLESIGIRGTPLKLFADYLVDRHQCVKIDDTTSDEQICSGYGVPQGSILAPTLFLIYINDLCKLNIKQGKIVSYADDTALIFTAKTSSELYEYAQIGFDTVTNWLQSNLLTLNADKTKYIYFCMRKPHSNTANPNLYAHNCGFGSTSMCDCPCIFKTRDIKYLGVIIDETLSFRQHIENIVKRVRKLIYVFKKLRAIADSKLVTQIYLALGQSVIQYCITSWGGAHKTNLLPLERAQRAILKVANFLPFLYPTDQLYKSCNVLTVRQLFIMHLILKQHTMLSYNAENINKRRNDIVCDSNISSKFVFVKRFFTFLGPFLYNKLNRILSIYKLNKYKCKQTIFQYFLSVSYVETEDLLTVCK</sequence>
<dbReference type="Proteomes" id="UP001231649">
    <property type="component" value="Chromosome 31"/>
</dbReference>
<evidence type="ECO:0000313" key="1">
    <source>
        <dbReference type="EMBL" id="KAJ8705824.1"/>
    </source>
</evidence>
<accession>A0ACC2Q1G6</accession>
<protein>
    <submittedName>
        <fullName evidence="1">Uncharacterized protein</fullName>
    </submittedName>
</protein>
<name>A0ACC2Q1G6_9NEOP</name>
<comment type="caution">
    <text evidence="1">The sequence shown here is derived from an EMBL/GenBank/DDBJ whole genome shotgun (WGS) entry which is preliminary data.</text>
</comment>
<proteinExistence type="predicted"/>